<proteinExistence type="predicted"/>
<protein>
    <submittedName>
        <fullName evidence="2">Uncharacterized protein</fullName>
    </submittedName>
</protein>
<keyword evidence="3" id="KW-1185">Reference proteome</keyword>
<dbReference type="EMBL" id="BGZK01000270">
    <property type="protein sequence ID" value="GBP33170.1"/>
    <property type="molecule type" value="Genomic_DNA"/>
</dbReference>
<feature type="compositionally biased region" description="Low complexity" evidence="1">
    <location>
        <begin position="23"/>
        <end position="38"/>
    </location>
</feature>
<dbReference type="Proteomes" id="UP000299102">
    <property type="component" value="Unassembled WGS sequence"/>
</dbReference>
<evidence type="ECO:0000313" key="3">
    <source>
        <dbReference type="Proteomes" id="UP000299102"/>
    </source>
</evidence>
<feature type="region of interest" description="Disordered" evidence="1">
    <location>
        <begin position="1"/>
        <end position="55"/>
    </location>
</feature>
<comment type="caution">
    <text evidence="2">The sequence shown here is derived from an EMBL/GenBank/DDBJ whole genome shotgun (WGS) entry which is preliminary data.</text>
</comment>
<name>A0A4C1V3P7_EUMVA</name>
<evidence type="ECO:0000256" key="1">
    <source>
        <dbReference type="SAM" id="MobiDB-lite"/>
    </source>
</evidence>
<organism evidence="2 3">
    <name type="scientific">Eumeta variegata</name>
    <name type="common">Bagworm moth</name>
    <name type="synonym">Eumeta japonica</name>
    <dbReference type="NCBI Taxonomy" id="151549"/>
    <lineage>
        <taxon>Eukaryota</taxon>
        <taxon>Metazoa</taxon>
        <taxon>Ecdysozoa</taxon>
        <taxon>Arthropoda</taxon>
        <taxon>Hexapoda</taxon>
        <taxon>Insecta</taxon>
        <taxon>Pterygota</taxon>
        <taxon>Neoptera</taxon>
        <taxon>Endopterygota</taxon>
        <taxon>Lepidoptera</taxon>
        <taxon>Glossata</taxon>
        <taxon>Ditrysia</taxon>
        <taxon>Tineoidea</taxon>
        <taxon>Psychidae</taxon>
        <taxon>Oiketicinae</taxon>
        <taxon>Eumeta</taxon>
    </lineage>
</organism>
<gene>
    <name evidence="2" type="ORF">EVAR_14851_1</name>
</gene>
<reference evidence="2 3" key="1">
    <citation type="journal article" date="2019" name="Commun. Biol.">
        <title>The bagworm genome reveals a unique fibroin gene that provides high tensile strength.</title>
        <authorList>
            <person name="Kono N."/>
            <person name="Nakamura H."/>
            <person name="Ohtoshi R."/>
            <person name="Tomita M."/>
            <person name="Numata K."/>
            <person name="Arakawa K."/>
        </authorList>
    </citation>
    <scope>NUCLEOTIDE SEQUENCE [LARGE SCALE GENOMIC DNA]</scope>
</reference>
<sequence length="111" mass="11976">MRSQPPLVAYNNALGNTSKCERSPSTSSHRPSPSTPSSPRHRPRGQNVHPSSFTLNDSAVTSTLVSASDSDFGTVPDFYPAHTLDYFSPALDFDSDPVLNLSMFCNKSNAS</sequence>
<dbReference type="AlphaFoldDB" id="A0A4C1V3P7"/>
<accession>A0A4C1V3P7</accession>
<evidence type="ECO:0000313" key="2">
    <source>
        <dbReference type="EMBL" id="GBP33170.1"/>
    </source>
</evidence>